<dbReference type="SUPFAM" id="SSF51445">
    <property type="entry name" value="(Trans)glycosidases"/>
    <property type="match status" value="1"/>
</dbReference>
<dbReference type="InterPro" id="IPR002772">
    <property type="entry name" value="Glyco_hydro_3_C"/>
</dbReference>
<accession>A0A6P2BZC2</accession>
<dbReference type="Pfam" id="PF00933">
    <property type="entry name" value="Glyco_hydro_3"/>
    <property type="match status" value="1"/>
</dbReference>
<evidence type="ECO:0000259" key="8">
    <source>
        <dbReference type="SMART" id="SM01217"/>
    </source>
</evidence>
<dbReference type="InterPro" id="IPR013783">
    <property type="entry name" value="Ig-like_fold"/>
</dbReference>
<evidence type="ECO:0000256" key="6">
    <source>
        <dbReference type="RuleBase" id="RU361161"/>
    </source>
</evidence>
<dbReference type="InterPro" id="IPR026891">
    <property type="entry name" value="Fn3-like"/>
</dbReference>
<dbReference type="PRINTS" id="PR00133">
    <property type="entry name" value="GLHYDRLASE3"/>
</dbReference>
<evidence type="ECO:0000256" key="7">
    <source>
        <dbReference type="SAM" id="MobiDB-lite"/>
    </source>
</evidence>
<feature type="region of interest" description="Disordered" evidence="7">
    <location>
        <begin position="1"/>
        <end position="39"/>
    </location>
</feature>
<protein>
    <recommendedName>
        <fullName evidence="5">Exo-alpha-(1-&gt;6)-L-arabinopyranosidase</fullName>
    </recommendedName>
</protein>
<evidence type="ECO:0000313" key="10">
    <source>
        <dbReference type="Proteomes" id="UP000460272"/>
    </source>
</evidence>
<dbReference type="Gene3D" id="3.20.20.300">
    <property type="entry name" value="Glycoside hydrolase, family 3, N-terminal domain"/>
    <property type="match status" value="1"/>
</dbReference>
<dbReference type="Proteomes" id="UP000460272">
    <property type="component" value="Unassembled WGS sequence"/>
</dbReference>
<dbReference type="OrthoDB" id="9803863at2"/>
<keyword evidence="10" id="KW-1185">Reference proteome</keyword>
<sequence length="805" mass="84860">MSTPNDLAGQPVPAQEESPVLPEGTGQGEAWRDPDRPADERVEDLLRRMTLEEKIAQLGSIWVGASGDGDGVAPMQDQFFNHEQPPFEDLVKNGLGQLTRVFGTRPVPASAGMSAMATLQARVVATNRLGIPAVAHEECLTGFAAWGATIYPTPLAWGATFDPALVGEMAAAFGATMHAVGVHQGLAPVLDVTRDYRWGRTEETIGEDPYLVGAIGTEYVRGLQRSGVQATLKHFAAYTASRAGRNMAPVSMGPRELADVMLVPFEMAIRQGGARSVMPTYIEIDGVPVSADRRLLTTLLRDKLGFTGLVVSDYYAVSFLEIQHAVAADPGHAAVLALRAGLDVELPGTRCFGEPLLDLALAGQVPQQIIDRAAARVLRQKLDLGLLDPGWTPIPGQEQGETPATPDFDPPEQRDIARRLAEESVILVKNDPGTLPLAATARVAVVGPLADNPLAFFGCYSMPRHLGHLRADGLGGEAGVAVQTLLGGLRAEGVEITGHERGCDVRTHDESGFAAAVSSTRSADLIVAVVGDEAGLFGHGTSGEGCDTTDLKLPGAQEELLHALADTGLPVVAVLVTGRPYALGGVAERLAGIVQAFFPGEEGGPAIAGVLTGRVTPSGRLPVEIPRDPGSQPGTYLRSRNAAWHTGSSVDPTPLYAFGHGLSYTTFEYGDFELSADHVSTDGALDISCTVRNSGSRTGTEVVQLYLSDPVASVVRPVRWLAGFARAELSPGEKARITFRLHADRTSFTGEGLTRIVEPGTIAVTLGGASNDSPLTGSFILTGPLRTVGIDRVLDTPVSVKKLTD</sequence>
<proteinExistence type="inferred from homology"/>
<dbReference type="InterPro" id="IPR001764">
    <property type="entry name" value="Glyco_hydro_3_N"/>
</dbReference>
<dbReference type="PANTHER" id="PTHR42715:SF10">
    <property type="entry name" value="BETA-GLUCOSIDASE"/>
    <property type="match status" value="1"/>
</dbReference>
<dbReference type="FunFam" id="2.60.40.10:FF:000495">
    <property type="entry name" value="Periplasmic beta-glucosidase"/>
    <property type="match status" value="1"/>
</dbReference>
<name>A0A6P2BZC2_9ACTN</name>
<dbReference type="PROSITE" id="PS00775">
    <property type="entry name" value="GLYCOSYL_HYDROL_F3"/>
    <property type="match status" value="1"/>
</dbReference>
<dbReference type="GO" id="GO:0008422">
    <property type="term" value="F:beta-glucosidase activity"/>
    <property type="evidence" value="ECO:0007669"/>
    <property type="project" value="UniProtKB-ARBA"/>
</dbReference>
<dbReference type="InterPro" id="IPR036962">
    <property type="entry name" value="Glyco_hydro_3_N_sf"/>
</dbReference>
<dbReference type="EMBL" id="RPFW01000003">
    <property type="protein sequence ID" value="TVZ04434.1"/>
    <property type="molecule type" value="Genomic_DNA"/>
</dbReference>
<dbReference type="Gene3D" id="2.60.40.10">
    <property type="entry name" value="Immunoglobulins"/>
    <property type="match status" value="1"/>
</dbReference>
<evidence type="ECO:0000256" key="5">
    <source>
        <dbReference type="ARBA" id="ARBA00074219"/>
    </source>
</evidence>
<dbReference type="InterPro" id="IPR019800">
    <property type="entry name" value="Glyco_hydro_3_AS"/>
</dbReference>
<comment type="function">
    <text evidence="4">Catalyzes the hydrolysis of a non-reducing terminal alpha-L-arabinopyranosidic linkage in ginsenoside Rb2 (alpha-L-arabinopyranosyl-(1-&gt;6)-alpha-D-glucopyranosyl) to release alpha-D-glucopyranosyl (Rd). It is not able to hydrolyze alpha-L-arabinofuranosyl-(1-&gt;6)-alpha-D-glucopyranosyl (Rc).</text>
</comment>
<keyword evidence="6" id="KW-0326">Glycosidase</keyword>
<dbReference type="RefSeq" id="WP_145854390.1">
    <property type="nucleotide sequence ID" value="NZ_RPFW01000003.1"/>
</dbReference>
<dbReference type="AlphaFoldDB" id="A0A6P2BZC2"/>
<keyword evidence="3" id="KW-0119">Carbohydrate metabolism</keyword>
<reference evidence="9 10" key="1">
    <citation type="submission" date="2018-11" db="EMBL/GenBank/DDBJ databases">
        <title>Trebonia kvetii gen.nov., sp.nov., a novel acidophilic actinobacterium, and proposal of the new actinobacterial family Treboniaceae fam. nov.</title>
        <authorList>
            <person name="Rapoport D."/>
            <person name="Sagova-Mareckova M."/>
            <person name="Sedlacek I."/>
            <person name="Provaznik J."/>
            <person name="Kralova S."/>
            <person name="Pavlinic D."/>
            <person name="Benes V."/>
            <person name="Kopecky J."/>
        </authorList>
    </citation>
    <scope>NUCLEOTIDE SEQUENCE [LARGE SCALE GENOMIC DNA]</scope>
    <source>
        <strain evidence="9 10">15Tr583</strain>
    </source>
</reference>
<comment type="caution">
    <text evidence="9">The sequence shown here is derived from an EMBL/GenBank/DDBJ whole genome shotgun (WGS) entry which is preliminary data.</text>
</comment>
<dbReference type="Pfam" id="PF14310">
    <property type="entry name" value="Fn3-like"/>
    <property type="match status" value="1"/>
</dbReference>
<dbReference type="GO" id="GO:0005975">
    <property type="term" value="P:carbohydrate metabolic process"/>
    <property type="evidence" value="ECO:0007669"/>
    <property type="project" value="InterPro"/>
</dbReference>
<dbReference type="InterPro" id="IPR050288">
    <property type="entry name" value="Cellulose_deg_GH3"/>
</dbReference>
<dbReference type="InterPro" id="IPR036881">
    <property type="entry name" value="Glyco_hydro_3_C_sf"/>
</dbReference>
<keyword evidence="2 6" id="KW-0378">Hydrolase</keyword>
<evidence type="ECO:0000313" key="9">
    <source>
        <dbReference type="EMBL" id="TVZ04434.1"/>
    </source>
</evidence>
<comment type="similarity">
    <text evidence="1 6">Belongs to the glycosyl hydrolase 3 family.</text>
</comment>
<gene>
    <name evidence="9" type="ORF">EAS64_18900</name>
</gene>
<dbReference type="PANTHER" id="PTHR42715">
    <property type="entry name" value="BETA-GLUCOSIDASE"/>
    <property type="match status" value="1"/>
</dbReference>
<feature type="domain" description="Fibronectin type III-like" evidence="8">
    <location>
        <begin position="701"/>
        <end position="770"/>
    </location>
</feature>
<evidence type="ECO:0000256" key="1">
    <source>
        <dbReference type="ARBA" id="ARBA00005336"/>
    </source>
</evidence>
<dbReference type="InterPro" id="IPR017853">
    <property type="entry name" value="GH"/>
</dbReference>
<dbReference type="Pfam" id="PF01915">
    <property type="entry name" value="Glyco_hydro_3_C"/>
    <property type="match status" value="1"/>
</dbReference>
<evidence type="ECO:0000256" key="3">
    <source>
        <dbReference type="ARBA" id="ARBA00023277"/>
    </source>
</evidence>
<dbReference type="SUPFAM" id="SSF52279">
    <property type="entry name" value="Beta-D-glucan exohydrolase, C-terminal domain"/>
    <property type="match status" value="1"/>
</dbReference>
<feature type="compositionally biased region" description="Basic and acidic residues" evidence="7">
    <location>
        <begin position="30"/>
        <end position="39"/>
    </location>
</feature>
<organism evidence="9 10">
    <name type="scientific">Trebonia kvetii</name>
    <dbReference type="NCBI Taxonomy" id="2480626"/>
    <lineage>
        <taxon>Bacteria</taxon>
        <taxon>Bacillati</taxon>
        <taxon>Actinomycetota</taxon>
        <taxon>Actinomycetes</taxon>
        <taxon>Streptosporangiales</taxon>
        <taxon>Treboniaceae</taxon>
        <taxon>Trebonia</taxon>
    </lineage>
</organism>
<dbReference type="Gene3D" id="3.40.50.1700">
    <property type="entry name" value="Glycoside hydrolase family 3 C-terminal domain"/>
    <property type="match status" value="1"/>
</dbReference>
<evidence type="ECO:0000256" key="2">
    <source>
        <dbReference type="ARBA" id="ARBA00022801"/>
    </source>
</evidence>
<evidence type="ECO:0000256" key="4">
    <source>
        <dbReference type="ARBA" id="ARBA00058905"/>
    </source>
</evidence>
<dbReference type="SMART" id="SM01217">
    <property type="entry name" value="Fn3_like"/>
    <property type="match status" value="1"/>
</dbReference>